<keyword evidence="8 9" id="KW-0961">Cell wall biogenesis/degradation</keyword>
<feature type="active site" description="Nucleophile" evidence="9">
    <location>
        <position position="145"/>
    </location>
</feature>
<sequence length="170" mass="18342">MHILSESQAADAPFIVVSVKAQRLYLFMNGKLSTSYPISSSAFGVGNAAGSNRTPLGLHKIAEKFGNNEPIGMIFKSRRPTGDLAKILTQPVKGEGDDVTTRIMWLQGLEPGVNEGPGIDSHARYIYIHGTPEEGLIGTPESHGCIRMKNQQVIALFNQVPVGTLVDIID</sequence>
<keyword evidence="3" id="KW-0328">Glycosyltransferase</keyword>
<dbReference type="SUPFAM" id="SSF141523">
    <property type="entry name" value="L,D-transpeptidase catalytic domain-like"/>
    <property type="match status" value="1"/>
</dbReference>
<dbReference type="CDD" id="cd16913">
    <property type="entry name" value="YkuD_like"/>
    <property type="match status" value="1"/>
</dbReference>
<evidence type="ECO:0000259" key="10">
    <source>
        <dbReference type="PROSITE" id="PS52029"/>
    </source>
</evidence>
<evidence type="ECO:0000256" key="1">
    <source>
        <dbReference type="ARBA" id="ARBA00004752"/>
    </source>
</evidence>
<proteinExistence type="inferred from homology"/>
<dbReference type="STRING" id="1860122.A9404_03005"/>
<reference evidence="11 12" key="1">
    <citation type="submission" date="2016-06" db="EMBL/GenBank/DDBJ databases">
        <title>Insight into the functional genes involving in sulfur oxidation in Pearl River water.</title>
        <authorList>
            <person name="Luo J."/>
            <person name="Tan X."/>
            <person name="Lin W."/>
        </authorList>
    </citation>
    <scope>NUCLEOTIDE SEQUENCE [LARGE SCALE GENOMIC DNA]</scope>
    <source>
        <strain evidence="11 12">LS2</strain>
    </source>
</reference>
<feature type="active site" description="Proton donor/acceptor" evidence="9">
    <location>
        <position position="129"/>
    </location>
</feature>
<keyword evidence="7 9" id="KW-0573">Peptidoglycan synthesis</keyword>
<keyword evidence="12" id="KW-1185">Reference proteome</keyword>
<evidence type="ECO:0000256" key="9">
    <source>
        <dbReference type="PROSITE-ProRule" id="PRU01373"/>
    </source>
</evidence>
<evidence type="ECO:0000256" key="6">
    <source>
        <dbReference type="ARBA" id="ARBA00022960"/>
    </source>
</evidence>
<evidence type="ECO:0000256" key="4">
    <source>
        <dbReference type="ARBA" id="ARBA00022679"/>
    </source>
</evidence>
<dbReference type="PROSITE" id="PS52029">
    <property type="entry name" value="LD_TPASE"/>
    <property type="match status" value="1"/>
</dbReference>
<comment type="pathway">
    <text evidence="1 9">Cell wall biogenesis; peptidoglycan biosynthesis.</text>
</comment>
<evidence type="ECO:0000256" key="3">
    <source>
        <dbReference type="ARBA" id="ARBA00022676"/>
    </source>
</evidence>
<dbReference type="GO" id="GO:0016757">
    <property type="term" value="F:glycosyltransferase activity"/>
    <property type="evidence" value="ECO:0007669"/>
    <property type="project" value="UniProtKB-KW"/>
</dbReference>
<keyword evidence="6 9" id="KW-0133">Cell shape</keyword>
<evidence type="ECO:0000256" key="2">
    <source>
        <dbReference type="ARBA" id="ARBA00005992"/>
    </source>
</evidence>
<keyword evidence="4" id="KW-0808">Transferase</keyword>
<dbReference type="PANTHER" id="PTHR30582">
    <property type="entry name" value="L,D-TRANSPEPTIDASE"/>
    <property type="match status" value="1"/>
</dbReference>
<dbReference type="EMBL" id="CP016027">
    <property type="protein sequence ID" value="ANJ66484.1"/>
    <property type="molecule type" value="Genomic_DNA"/>
</dbReference>
<dbReference type="GO" id="GO:0008360">
    <property type="term" value="P:regulation of cell shape"/>
    <property type="evidence" value="ECO:0007669"/>
    <property type="project" value="UniProtKB-UniRule"/>
</dbReference>
<evidence type="ECO:0000256" key="7">
    <source>
        <dbReference type="ARBA" id="ARBA00022984"/>
    </source>
</evidence>
<name>A0A191ZF35_9GAMM</name>
<dbReference type="Gene3D" id="2.40.440.10">
    <property type="entry name" value="L,D-transpeptidase catalytic domain-like"/>
    <property type="match status" value="1"/>
</dbReference>
<dbReference type="GO" id="GO:0005576">
    <property type="term" value="C:extracellular region"/>
    <property type="evidence" value="ECO:0007669"/>
    <property type="project" value="TreeGrafter"/>
</dbReference>
<comment type="similarity">
    <text evidence="2">Belongs to the YkuD family.</text>
</comment>
<dbReference type="Proteomes" id="UP000078596">
    <property type="component" value="Chromosome"/>
</dbReference>
<organism evidence="11 12">
    <name type="scientific">Halothiobacillus diazotrophicus</name>
    <dbReference type="NCBI Taxonomy" id="1860122"/>
    <lineage>
        <taxon>Bacteria</taxon>
        <taxon>Pseudomonadati</taxon>
        <taxon>Pseudomonadota</taxon>
        <taxon>Gammaproteobacteria</taxon>
        <taxon>Chromatiales</taxon>
        <taxon>Halothiobacillaceae</taxon>
        <taxon>Halothiobacillus</taxon>
    </lineage>
</organism>
<dbReference type="GO" id="GO:0071555">
    <property type="term" value="P:cell wall organization"/>
    <property type="evidence" value="ECO:0007669"/>
    <property type="project" value="UniProtKB-UniRule"/>
</dbReference>
<feature type="domain" description="L,D-TPase catalytic" evidence="10">
    <location>
        <begin position="13"/>
        <end position="169"/>
    </location>
</feature>
<dbReference type="UniPathway" id="UPA00219"/>
<protein>
    <recommendedName>
        <fullName evidence="10">L,D-TPase catalytic domain-containing protein</fullName>
    </recommendedName>
</protein>
<accession>A0A191ZF35</accession>
<evidence type="ECO:0000313" key="12">
    <source>
        <dbReference type="Proteomes" id="UP000078596"/>
    </source>
</evidence>
<dbReference type="InterPro" id="IPR005490">
    <property type="entry name" value="LD_TPept_cat_dom"/>
</dbReference>
<evidence type="ECO:0000256" key="8">
    <source>
        <dbReference type="ARBA" id="ARBA00023316"/>
    </source>
</evidence>
<evidence type="ECO:0000313" key="11">
    <source>
        <dbReference type="EMBL" id="ANJ66484.1"/>
    </source>
</evidence>
<dbReference type="InterPro" id="IPR050979">
    <property type="entry name" value="LD-transpeptidase"/>
</dbReference>
<dbReference type="Pfam" id="PF03734">
    <property type="entry name" value="YkuD"/>
    <property type="match status" value="1"/>
</dbReference>
<evidence type="ECO:0000256" key="5">
    <source>
        <dbReference type="ARBA" id="ARBA00022801"/>
    </source>
</evidence>
<dbReference type="PANTHER" id="PTHR30582:SF24">
    <property type="entry name" value="L,D-TRANSPEPTIDASE ERFK_SRFK-RELATED"/>
    <property type="match status" value="1"/>
</dbReference>
<dbReference type="GO" id="GO:0071972">
    <property type="term" value="F:peptidoglycan L,D-transpeptidase activity"/>
    <property type="evidence" value="ECO:0007669"/>
    <property type="project" value="TreeGrafter"/>
</dbReference>
<dbReference type="AlphaFoldDB" id="A0A191ZF35"/>
<dbReference type="InterPro" id="IPR038063">
    <property type="entry name" value="Transpep_catalytic_dom"/>
</dbReference>
<gene>
    <name evidence="11" type="ORF">A9404_03005</name>
</gene>
<dbReference type="GO" id="GO:0018104">
    <property type="term" value="P:peptidoglycan-protein cross-linking"/>
    <property type="evidence" value="ECO:0007669"/>
    <property type="project" value="TreeGrafter"/>
</dbReference>
<dbReference type="KEGG" id="haz:A9404_03005"/>
<keyword evidence="5" id="KW-0378">Hydrolase</keyword>
<dbReference type="RefSeq" id="WP_066098538.1">
    <property type="nucleotide sequence ID" value="NZ_CP016027.1"/>
</dbReference>